<protein>
    <submittedName>
        <fullName evidence="2">Uncharacterized protein</fullName>
    </submittedName>
</protein>
<comment type="caution">
    <text evidence="2">The sequence shown here is derived from an EMBL/GenBank/DDBJ whole genome shotgun (WGS) entry which is preliminary data.</text>
</comment>
<dbReference type="AlphaFoldDB" id="A0A7J7VMK5"/>
<evidence type="ECO:0000313" key="3">
    <source>
        <dbReference type="Proteomes" id="UP000558488"/>
    </source>
</evidence>
<gene>
    <name evidence="2" type="ORF">mPipKuh1_008380</name>
</gene>
<evidence type="ECO:0000313" key="2">
    <source>
        <dbReference type="EMBL" id="KAF6326379.1"/>
    </source>
</evidence>
<feature type="compositionally biased region" description="Gly residues" evidence="1">
    <location>
        <begin position="39"/>
        <end position="51"/>
    </location>
</feature>
<dbReference type="EMBL" id="JACAGB010000014">
    <property type="protein sequence ID" value="KAF6326379.1"/>
    <property type="molecule type" value="Genomic_DNA"/>
</dbReference>
<dbReference type="Proteomes" id="UP000558488">
    <property type="component" value="Unassembled WGS sequence"/>
</dbReference>
<proteinExistence type="predicted"/>
<reference evidence="2 3" key="1">
    <citation type="journal article" date="2020" name="Nature">
        <title>Six reference-quality genomes reveal evolution of bat adaptations.</title>
        <authorList>
            <person name="Jebb D."/>
            <person name="Huang Z."/>
            <person name="Pippel M."/>
            <person name="Hughes G.M."/>
            <person name="Lavrichenko K."/>
            <person name="Devanna P."/>
            <person name="Winkler S."/>
            <person name="Jermiin L.S."/>
            <person name="Skirmuntt E.C."/>
            <person name="Katzourakis A."/>
            <person name="Burkitt-Gray L."/>
            <person name="Ray D.A."/>
            <person name="Sullivan K.A.M."/>
            <person name="Roscito J.G."/>
            <person name="Kirilenko B.M."/>
            <person name="Davalos L.M."/>
            <person name="Corthals A.P."/>
            <person name="Power M.L."/>
            <person name="Jones G."/>
            <person name="Ransome R.D."/>
            <person name="Dechmann D.K.N."/>
            <person name="Locatelli A.G."/>
            <person name="Puechmaille S.J."/>
            <person name="Fedrigo O."/>
            <person name="Jarvis E.D."/>
            <person name="Hiller M."/>
            <person name="Vernes S.C."/>
            <person name="Myers E.W."/>
            <person name="Teeling E.C."/>
        </authorList>
    </citation>
    <scope>NUCLEOTIDE SEQUENCE [LARGE SCALE GENOMIC DNA]</scope>
    <source>
        <strain evidence="2">MPipKuh1</strain>
        <tissue evidence="2">Flight muscle</tissue>
    </source>
</reference>
<evidence type="ECO:0000256" key="1">
    <source>
        <dbReference type="SAM" id="MobiDB-lite"/>
    </source>
</evidence>
<organism evidence="2 3">
    <name type="scientific">Pipistrellus kuhlii</name>
    <name type="common">Kuhl's pipistrelle</name>
    <dbReference type="NCBI Taxonomy" id="59472"/>
    <lineage>
        <taxon>Eukaryota</taxon>
        <taxon>Metazoa</taxon>
        <taxon>Chordata</taxon>
        <taxon>Craniata</taxon>
        <taxon>Vertebrata</taxon>
        <taxon>Euteleostomi</taxon>
        <taxon>Mammalia</taxon>
        <taxon>Eutheria</taxon>
        <taxon>Laurasiatheria</taxon>
        <taxon>Chiroptera</taxon>
        <taxon>Yangochiroptera</taxon>
        <taxon>Vespertilionidae</taxon>
        <taxon>Pipistrellus</taxon>
    </lineage>
</organism>
<feature type="region of interest" description="Disordered" evidence="1">
    <location>
        <begin position="34"/>
        <end position="54"/>
    </location>
</feature>
<keyword evidence="3" id="KW-1185">Reference proteome</keyword>
<name>A0A7J7VMK5_PIPKU</name>
<accession>A0A7J7VMK5</accession>
<sequence>MGDVTAMCNYRQIEVALVLRPRIQARGFHKQNPSLTAGRYGGASTGRGGPGSDSKAQLPGLLVLGPRRRYLASLTLTLHISKRETDTYLSKLLEAYLMKYRGSVHCTHLKSTRTFNNISFLSLLYLTGSRIDFSMISASGHAHLSAGGQVGGC</sequence>